<comment type="catalytic activity">
    <reaction evidence="24">
        <text>decanoyl-CoA + H2O = decanoate + CoA + H(+)</text>
        <dbReference type="Rhea" id="RHEA:40059"/>
        <dbReference type="ChEBI" id="CHEBI:15377"/>
        <dbReference type="ChEBI" id="CHEBI:15378"/>
        <dbReference type="ChEBI" id="CHEBI:27689"/>
        <dbReference type="ChEBI" id="CHEBI:57287"/>
        <dbReference type="ChEBI" id="CHEBI:61430"/>
    </reaction>
    <physiologicalReaction direction="left-to-right" evidence="24">
        <dbReference type="Rhea" id="RHEA:40060"/>
    </physiologicalReaction>
</comment>
<name>B7FPX8_PHATC</name>
<dbReference type="Gene3D" id="3.10.129.10">
    <property type="entry name" value="Hotdog Thioesterase"/>
    <property type="match status" value="1"/>
</dbReference>
<dbReference type="OrthoDB" id="506431at2759"/>
<evidence type="ECO:0000256" key="2">
    <source>
        <dbReference type="ARBA" id="ARBA00004569"/>
    </source>
</evidence>
<evidence type="ECO:0000256" key="23">
    <source>
        <dbReference type="ARBA" id="ARBA00047734"/>
    </source>
</evidence>
<gene>
    <name evidence="28" type="ORF">PHATRDRAFT_31999</name>
</gene>
<evidence type="ECO:0000256" key="9">
    <source>
        <dbReference type="ARBA" id="ARBA00022801"/>
    </source>
</evidence>
<dbReference type="GO" id="GO:0016787">
    <property type="term" value="F:hydrolase activity"/>
    <property type="evidence" value="ECO:0007669"/>
    <property type="project" value="UniProtKB-KW"/>
</dbReference>
<sequence length="219" mass="24075">MTVSNEESPDVELDASTTVETIKIAPTEWIKRLQSTWGEPLVVPEWEDDTEGYRAKNGWQAIRITRYFVQYGNGNDISDDVSITRGGVGTILTGVVVFTPRAESHQGYCHGGSMCSVMDDVVGWCSFLTTGRCQPWSGFTVQVNTSLRQPVAVNATLLVRAEISKIERRKVYMKAVLVDPANEDRVHAICDGMAVLNCGVLPLETQQSTDTVGTEVDES</sequence>
<evidence type="ECO:0000256" key="14">
    <source>
        <dbReference type="ARBA" id="ARBA00023136"/>
    </source>
</evidence>
<evidence type="ECO:0000256" key="10">
    <source>
        <dbReference type="ARBA" id="ARBA00022832"/>
    </source>
</evidence>
<evidence type="ECO:0000256" key="7">
    <source>
        <dbReference type="ARBA" id="ARBA00022703"/>
    </source>
</evidence>
<dbReference type="GO" id="GO:0006631">
    <property type="term" value="P:fatty acid metabolic process"/>
    <property type="evidence" value="ECO:0007669"/>
    <property type="project" value="UniProtKB-KW"/>
</dbReference>
<dbReference type="AlphaFoldDB" id="B7FPX8"/>
<keyword evidence="5" id="KW-1003">Cell membrane</keyword>
<evidence type="ECO:0000256" key="6">
    <source>
        <dbReference type="ARBA" id="ARBA00022490"/>
    </source>
</evidence>
<keyword evidence="8" id="KW-0999">Mitochondrion inner membrane</keyword>
<proteinExistence type="inferred from homology"/>
<feature type="domain" description="Thioesterase" evidence="27">
    <location>
        <begin position="106"/>
        <end position="179"/>
    </location>
</feature>
<keyword evidence="6" id="KW-0963">Cytoplasm</keyword>
<accession>B7FPX8</accession>
<keyword evidence="15" id="KW-0966">Cell projection</keyword>
<evidence type="ECO:0000256" key="20">
    <source>
        <dbReference type="ARBA" id="ARBA00040123"/>
    </source>
</evidence>
<dbReference type="GO" id="GO:0005758">
    <property type="term" value="C:mitochondrial intermembrane space"/>
    <property type="evidence" value="ECO:0007669"/>
    <property type="project" value="UniProtKB-SubCell"/>
</dbReference>
<evidence type="ECO:0000259" key="27">
    <source>
        <dbReference type="Pfam" id="PF03061"/>
    </source>
</evidence>
<comment type="catalytic activity">
    <reaction evidence="16">
        <text>(5Z,8Z,11Z,14Z)-eicosatetraenoyl-CoA + H2O = (5Z,8Z,11Z,14Z)-eicosatetraenoate + CoA + H(+)</text>
        <dbReference type="Rhea" id="RHEA:40151"/>
        <dbReference type="ChEBI" id="CHEBI:15377"/>
        <dbReference type="ChEBI" id="CHEBI:15378"/>
        <dbReference type="ChEBI" id="CHEBI:32395"/>
        <dbReference type="ChEBI" id="CHEBI:57287"/>
        <dbReference type="ChEBI" id="CHEBI:57368"/>
    </reaction>
    <physiologicalReaction direction="left-to-right" evidence="16">
        <dbReference type="Rhea" id="RHEA:40152"/>
    </physiologicalReaction>
</comment>
<dbReference type="PANTHER" id="PTHR12418:SF19">
    <property type="entry name" value="ACYL-COENZYME A THIOESTERASE THEM4"/>
    <property type="match status" value="1"/>
</dbReference>
<dbReference type="GeneID" id="7196468"/>
<dbReference type="InterPro" id="IPR052365">
    <property type="entry name" value="THEM4/THEM5_acyl-CoA_thioest"/>
</dbReference>
<comment type="catalytic activity">
    <reaction evidence="17">
        <text>(9Z)-octadecenoyl-CoA + H2O = (9Z)-octadecenoate + CoA + H(+)</text>
        <dbReference type="Rhea" id="RHEA:40139"/>
        <dbReference type="ChEBI" id="CHEBI:15377"/>
        <dbReference type="ChEBI" id="CHEBI:15378"/>
        <dbReference type="ChEBI" id="CHEBI:30823"/>
        <dbReference type="ChEBI" id="CHEBI:57287"/>
        <dbReference type="ChEBI" id="CHEBI:57387"/>
    </reaction>
    <physiologicalReaction direction="left-to-right" evidence="17">
        <dbReference type="Rhea" id="RHEA:40140"/>
    </physiologicalReaction>
</comment>
<evidence type="ECO:0000256" key="15">
    <source>
        <dbReference type="ARBA" id="ARBA00023273"/>
    </source>
</evidence>
<comment type="catalytic activity">
    <reaction evidence="25">
        <text>dodecanoyl-CoA + H2O = dodecanoate + CoA + H(+)</text>
        <dbReference type="Rhea" id="RHEA:30135"/>
        <dbReference type="ChEBI" id="CHEBI:15377"/>
        <dbReference type="ChEBI" id="CHEBI:15378"/>
        <dbReference type="ChEBI" id="CHEBI:18262"/>
        <dbReference type="ChEBI" id="CHEBI:57287"/>
        <dbReference type="ChEBI" id="CHEBI:57375"/>
    </reaction>
    <physiologicalReaction direction="left-to-right" evidence="25">
        <dbReference type="Rhea" id="RHEA:30136"/>
    </physiologicalReaction>
</comment>
<dbReference type="GO" id="GO:0032587">
    <property type="term" value="C:ruffle membrane"/>
    <property type="evidence" value="ECO:0007669"/>
    <property type="project" value="UniProtKB-SubCell"/>
</dbReference>
<dbReference type="PaxDb" id="2850-Phatr31999"/>
<evidence type="ECO:0000256" key="16">
    <source>
        <dbReference type="ARBA" id="ARBA00035852"/>
    </source>
</evidence>
<dbReference type="PANTHER" id="PTHR12418">
    <property type="entry name" value="ACYL-COENZYME A THIOESTERASE THEM4"/>
    <property type="match status" value="1"/>
</dbReference>
<keyword evidence="14" id="KW-0472">Membrane</keyword>
<dbReference type="EC" id="3.1.2.2" evidence="19"/>
<dbReference type="InterPro" id="IPR029069">
    <property type="entry name" value="HotDog_dom_sf"/>
</dbReference>
<reference evidence="28 29" key="1">
    <citation type="journal article" date="2008" name="Nature">
        <title>The Phaeodactylum genome reveals the evolutionary history of diatom genomes.</title>
        <authorList>
            <person name="Bowler C."/>
            <person name="Allen A.E."/>
            <person name="Badger J.H."/>
            <person name="Grimwood J."/>
            <person name="Jabbari K."/>
            <person name="Kuo A."/>
            <person name="Maheswari U."/>
            <person name="Martens C."/>
            <person name="Maumus F."/>
            <person name="Otillar R.P."/>
            <person name="Rayko E."/>
            <person name="Salamov A."/>
            <person name="Vandepoele K."/>
            <person name="Beszteri B."/>
            <person name="Gruber A."/>
            <person name="Heijde M."/>
            <person name="Katinka M."/>
            <person name="Mock T."/>
            <person name="Valentin K."/>
            <person name="Verret F."/>
            <person name="Berges J.A."/>
            <person name="Brownlee C."/>
            <person name="Cadoret J.P."/>
            <person name="Chiovitti A."/>
            <person name="Choi C.J."/>
            <person name="Coesel S."/>
            <person name="De Martino A."/>
            <person name="Detter J.C."/>
            <person name="Durkin C."/>
            <person name="Falciatore A."/>
            <person name="Fournet J."/>
            <person name="Haruta M."/>
            <person name="Huysman M.J."/>
            <person name="Jenkins B.D."/>
            <person name="Jiroutova K."/>
            <person name="Jorgensen R.E."/>
            <person name="Joubert Y."/>
            <person name="Kaplan A."/>
            <person name="Kroger N."/>
            <person name="Kroth P.G."/>
            <person name="La Roche J."/>
            <person name="Lindquist E."/>
            <person name="Lommer M."/>
            <person name="Martin-Jezequel V."/>
            <person name="Lopez P.J."/>
            <person name="Lucas S."/>
            <person name="Mangogna M."/>
            <person name="McGinnis K."/>
            <person name="Medlin L.K."/>
            <person name="Montsant A."/>
            <person name="Oudot-Le Secq M.P."/>
            <person name="Napoli C."/>
            <person name="Obornik M."/>
            <person name="Parker M.S."/>
            <person name="Petit J.L."/>
            <person name="Porcel B.M."/>
            <person name="Poulsen N."/>
            <person name="Robison M."/>
            <person name="Rychlewski L."/>
            <person name="Rynearson T.A."/>
            <person name="Schmutz J."/>
            <person name="Shapiro H."/>
            <person name="Siaut M."/>
            <person name="Stanley M."/>
            <person name="Sussman M.R."/>
            <person name="Taylor A.R."/>
            <person name="Vardi A."/>
            <person name="von Dassow P."/>
            <person name="Vyverman W."/>
            <person name="Willis A."/>
            <person name="Wyrwicz L.S."/>
            <person name="Rokhsar D.S."/>
            <person name="Weissenbach J."/>
            <person name="Armbrust E.V."/>
            <person name="Green B.R."/>
            <person name="Van de Peer Y."/>
            <person name="Grigoriev I.V."/>
        </authorList>
    </citation>
    <scope>NUCLEOTIDE SEQUENCE [LARGE SCALE GENOMIC DNA]</scope>
    <source>
        <strain evidence="28 29">CCAP 1055/1</strain>
    </source>
</reference>
<keyword evidence="9" id="KW-0378">Hydrolase</keyword>
<keyword evidence="10" id="KW-0276">Fatty acid metabolism</keyword>
<dbReference type="KEGG" id="pti:PHATRDRAFT_31999"/>
<dbReference type="eggNOG" id="ENOG502S3M6">
    <property type="taxonomic scope" value="Eukaryota"/>
</dbReference>
<dbReference type="STRING" id="556484.B7FPX8"/>
<evidence type="ECO:0000313" key="28">
    <source>
        <dbReference type="EMBL" id="EEC51251.1"/>
    </source>
</evidence>
<dbReference type="CDD" id="cd03443">
    <property type="entry name" value="PaaI_thioesterase"/>
    <property type="match status" value="1"/>
</dbReference>
<evidence type="ECO:0000256" key="4">
    <source>
        <dbReference type="ARBA" id="ARBA00004637"/>
    </source>
</evidence>
<dbReference type="InParanoid" id="B7FPX8"/>
<dbReference type="InterPro" id="IPR006683">
    <property type="entry name" value="Thioestr_dom"/>
</dbReference>
<evidence type="ECO:0000256" key="5">
    <source>
        <dbReference type="ARBA" id="ARBA00022475"/>
    </source>
</evidence>
<dbReference type="Pfam" id="PF03061">
    <property type="entry name" value="4HBT"/>
    <property type="match status" value="1"/>
</dbReference>
<evidence type="ECO:0000256" key="17">
    <source>
        <dbReference type="ARBA" id="ARBA00037002"/>
    </source>
</evidence>
<evidence type="ECO:0000256" key="13">
    <source>
        <dbReference type="ARBA" id="ARBA00023128"/>
    </source>
</evidence>
<organism evidence="28 29">
    <name type="scientific">Phaeodactylum tricornutum (strain CCAP 1055/1)</name>
    <dbReference type="NCBI Taxonomy" id="556484"/>
    <lineage>
        <taxon>Eukaryota</taxon>
        <taxon>Sar</taxon>
        <taxon>Stramenopiles</taxon>
        <taxon>Ochrophyta</taxon>
        <taxon>Bacillariophyta</taxon>
        <taxon>Bacillariophyceae</taxon>
        <taxon>Bacillariophycidae</taxon>
        <taxon>Naviculales</taxon>
        <taxon>Phaeodactylaceae</taxon>
        <taxon>Phaeodactylum</taxon>
    </lineage>
</organism>
<keyword evidence="11" id="KW-0809">Transit peptide</keyword>
<dbReference type="Proteomes" id="UP000000759">
    <property type="component" value="Chromosome 1"/>
</dbReference>
<keyword evidence="13" id="KW-0496">Mitochondrion</keyword>
<evidence type="ECO:0000256" key="3">
    <source>
        <dbReference type="ARBA" id="ARBA00004632"/>
    </source>
</evidence>
<comment type="catalytic activity">
    <reaction evidence="23">
        <text>hexadecanoyl-CoA + H2O = hexadecanoate + CoA + H(+)</text>
        <dbReference type="Rhea" id="RHEA:16645"/>
        <dbReference type="ChEBI" id="CHEBI:7896"/>
        <dbReference type="ChEBI" id="CHEBI:15377"/>
        <dbReference type="ChEBI" id="CHEBI:15378"/>
        <dbReference type="ChEBI" id="CHEBI:57287"/>
        <dbReference type="ChEBI" id="CHEBI:57379"/>
        <dbReference type="EC" id="3.1.2.2"/>
    </reaction>
    <physiologicalReaction direction="left-to-right" evidence="23">
        <dbReference type="Rhea" id="RHEA:16646"/>
    </physiologicalReaction>
</comment>
<evidence type="ECO:0000256" key="12">
    <source>
        <dbReference type="ARBA" id="ARBA00023098"/>
    </source>
</evidence>
<evidence type="ECO:0000256" key="24">
    <source>
        <dbReference type="ARBA" id="ARBA00047969"/>
    </source>
</evidence>
<evidence type="ECO:0000256" key="19">
    <source>
        <dbReference type="ARBA" id="ARBA00038848"/>
    </source>
</evidence>
<comment type="similarity">
    <text evidence="18">Belongs to the THEM4/THEM5 thioesterase family.</text>
</comment>
<dbReference type="GO" id="GO:0005743">
    <property type="term" value="C:mitochondrial inner membrane"/>
    <property type="evidence" value="ECO:0007669"/>
    <property type="project" value="UniProtKB-SubCell"/>
</dbReference>
<evidence type="ECO:0000256" key="22">
    <source>
        <dbReference type="ARBA" id="ARBA00047588"/>
    </source>
</evidence>
<evidence type="ECO:0000256" key="25">
    <source>
        <dbReference type="ARBA" id="ARBA00048074"/>
    </source>
</evidence>
<protein>
    <recommendedName>
        <fullName evidence="20">Acyl-coenzyme A thioesterase THEM4</fullName>
        <ecNumber evidence="19">3.1.2.2</ecNumber>
    </recommendedName>
    <alternativeName>
        <fullName evidence="21">Thioesterase superfamily member 4</fullName>
    </alternativeName>
</protein>
<comment type="catalytic activity">
    <reaction evidence="22">
        <text>octanoyl-CoA + H2O = octanoate + CoA + H(+)</text>
        <dbReference type="Rhea" id="RHEA:30143"/>
        <dbReference type="ChEBI" id="CHEBI:15377"/>
        <dbReference type="ChEBI" id="CHEBI:15378"/>
        <dbReference type="ChEBI" id="CHEBI:25646"/>
        <dbReference type="ChEBI" id="CHEBI:57287"/>
        <dbReference type="ChEBI" id="CHEBI:57386"/>
    </reaction>
    <physiologicalReaction direction="left-to-right" evidence="22">
        <dbReference type="Rhea" id="RHEA:30144"/>
    </physiologicalReaction>
</comment>
<evidence type="ECO:0000256" key="1">
    <source>
        <dbReference type="ARBA" id="ARBA00004496"/>
    </source>
</evidence>
<keyword evidence="7" id="KW-0053">Apoptosis</keyword>
<comment type="catalytic activity">
    <reaction evidence="26">
        <text>tetradecanoyl-CoA + H2O = tetradecanoate + CoA + H(+)</text>
        <dbReference type="Rhea" id="RHEA:40119"/>
        <dbReference type="ChEBI" id="CHEBI:15377"/>
        <dbReference type="ChEBI" id="CHEBI:15378"/>
        <dbReference type="ChEBI" id="CHEBI:30807"/>
        <dbReference type="ChEBI" id="CHEBI:57287"/>
        <dbReference type="ChEBI" id="CHEBI:57385"/>
    </reaction>
    <physiologicalReaction direction="left-to-right" evidence="26">
        <dbReference type="Rhea" id="RHEA:40120"/>
    </physiologicalReaction>
</comment>
<evidence type="ECO:0000256" key="11">
    <source>
        <dbReference type="ARBA" id="ARBA00022946"/>
    </source>
</evidence>
<evidence type="ECO:0000256" key="21">
    <source>
        <dbReference type="ARBA" id="ARBA00043210"/>
    </source>
</evidence>
<dbReference type="RefSeq" id="XP_002176788.1">
    <property type="nucleotide sequence ID" value="XM_002176752.1"/>
</dbReference>
<dbReference type="HOGENOM" id="CLU_106076_0_0_1"/>
<dbReference type="SUPFAM" id="SSF54637">
    <property type="entry name" value="Thioesterase/thiol ester dehydrase-isomerase"/>
    <property type="match status" value="1"/>
</dbReference>
<evidence type="ECO:0000313" key="29">
    <source>
        <dbReference type="Proteomes" id="UP000000759"/>
    </source>
</evidence>
<dbReference type="EMBL" id="CM000605">
    <property type="protein sequence ID" value="EEC51251.1"/>
    <property type="molecule type" value="Genomic_DNA"/>
</dbReference>
<evidence type="ECO:0000256" key="18">
    <source>
        <dbReference type="ARBA" id="ARBA00038456"/>
    </source>
</evidence>
<keyword evidence="12" id="KW-0443">Lipid metabolism</keyword>
<evidence type="ECO:0000256" key="26">
    <source>
        <dbReference type="ARBA" id="ARBA00048180"/>
    </source>
</evidence>
<comment type="subcellular location">
    <subcellularLocation>
        <location evidence="3">Cell projection</location>
        <location evidence="3">Ruffle membrane</location>
    </subcellularLocation>
    <subcellularLocation>
        <location evidence="1">Cytoplasm</location>
    </subcellularLocation>
    <subcellularLocation>
        <location evidence="4">Mitochondrion inner membrane</location>
        <topology evidence="4">Peripheral membrane protein</topology>
    </subcellularLocation>
    <subcellularLocation>
        <location evidence="2">Mitochondrion intermembrane space</location>
    </subcellularLocation>
</comment>
<reference evidence="29" key="2">
    <citation type="submission" date="2008-08" db="EMBL/GenBank/DDBJ databases">
        <authorList>
            <consortium name="Diatom Consortium"/>
            <person name="Grigoriev I."/>
            <person name="Grimwood J."/>
            <person name="Kuo A."/>
            <person name="Otillar R.P."/>
            <person name="Salamov A."/>
            <person name="Detter J.C."/>
            <person name="Lindquist E."/>
            <person name="Shapiro H."/>
            <person name="Lucas S."/>
            <person name="Glavina del Rio T."/>
            <person name="Pitluck S."/>
            <person name="Rokhsar D."/>
            <person name="Bowler C."/>
        </authorList>
    </citation>
    <scope>GENOME REANNOTATION</scope>
    <source>
        <strain evidence="29">CCAP 1055/1</strain>
    </source>
</reference>
<keyword evidence="29" id="KW-1185">Reference proteome</keyword>
<evidence type="ECO:0000256" key="8">
    <source>
        <dbReference type="ARBA" id="ARBA00022792"/>
    </source>
</evidence>